<protein>
    <submittedName>
        <fullName evidence="3">YceI family protein</fullName>
    </submittedName>
</protein>
<evidence type="ECO:0000313" key="4">
    <source>
        <dbReference type="Proteomes" id="UP000516057"/>
    </source>
</evidence>
<feature type="domain" description="Lipid/polyisoprenoid-binding YceI-like" evidence="2">
    <location>
        <begin position="25"/>
        <end position="185"/>
    </location>
</feature>
<sequence>MKLHSLLGLALASATLVAGQPALAQQKLVPAQSEVLFTARQMGVPLEGRFKKFDAQLAFDPAKPETSRIQFTVDTGSATLGSRETDAELPKATWFNVPQFPQATFQSSSVKALGSGKFEVAGKLTIKGTARDVVLPVALTQANGTTTAVGTLALKRLVYKIGENEWADTSMVADDVQVKFKLALTGVGKF</sequence>
<keyword evidence="1" id="KW-0732">Signal</keyword>
<dbReference type="Pfam" id="PF04264">
    <property type="entry name" value="YceI"/>
    <property type="match status" value="1"/>
</dbReference>
<keyword evidence="4" id="KW-1185">Reference proteome</keyword>
<evidence type="ECO:0000313" key="3">
    <source>
        <dbReference type="EMBL" id="QNP59331.1"/>
    </source>
</evidence>
<name>A0A7H0HFL5_9BURK</name>
<feature type="signal peptide" evidence="1">
    <location>
        <begin position="1"/>
        <end position="24"/>
    </location>
</feature>
<dbReference type="Proteomes" id="UP000516057">
    <property type="component" value="Chromosome"/>
</dbReference>
<gene>
    <name evidence="3" type="ORF">H9L24_21370</name>
</gene>
<accession>A0A7H0HFL5</accession>
<dbReference type="InterPro" id="IPR007372">
    <property type="entry name" value="Lipid/polyisoprenoid-bd_YceI"/>
</dbReference>
<dbReference type="SMART" id="SM00867">
    <property type="entry name" value="YceI"/>
    <property type="match status" value="1"/>
</dbReference>
<evidence type="ECO:0000259" key="2">
    <source>
        <dbReference type="SMART" id="SM00867"/>
    </source>
</evidence>
<dbReference type="RefSeq" id="WP_187736315.1">
    <property type="nucleotide sequence ID" value="NZ_CP060790.1"/>
</dbReference>
<dbReference type="AlphaFoldDB" id="A0A7H0HFL5"/>
<dbReference type="PANTHER" id="PTHR34406:SF1">
    <property type="entry name" value="PROTEIN YCEI"/>
    <property type="match status" value="1"/>
</dbReference>
<dbReference type="EMBL" id="CP060790">
    <property type="protein sequence ID" value="QNP59331.1"/>
    <property type="molecule type" value="Genomic_DNA"/>
</dbReference>
<dbReference type="InterPro" id="IPR036761">
    <property type="entry name" value="TTHA0802/YceI-like_sf"/>
</dbReference>
<organism evidence="3 4">
    <name type="scientific">Paenacidovorax monticola</name>
    <dbReference type="NCBI Taxonomy" id="1926868"/>
    <lineage>
        <taxon>Bacteria</taxon>
        <taxon>Pseudomonadati</taxon>
        <taxon>Pseudomonadota</taxon>
        <taxon>Betaproteobacteria</taxon>
        <taxon>Burkholderiales</taxon>
        <taxon>Comamonadaceae</taxon>
        <taxon>Paenacidovorax</taxon>
    </lineage>
</organism>
<reference evidence="3 4" key="1">
    <citation type="submission" date="2020-08" db="EMBL/GenBank/DDBJ databases">
        <title>Genome sequence of Acidovorax monticola KACC 19171T.</title>
        <authorList>
            <person name="Hyun D.-W."/>
            <person name="Bae J.-W."/>
        </authorList>
    </citation>
    <scope>NUCLEOTIDE SEQUENCE [LARGE SCALE GENOMIC DNA]</scope>
    <source>
        <strain evidence="3 4">KACC 19171</strain>
    </source>
</reference>
<dbReference type="Gene3D" id="2.40.128.110">
    <property type="entry name" value="Lipid/polyisoprenoid-binding, YceI-like"/>
    <property type="match status" value="1"/>
</dbReference>
<proteinExistence type="predicted"/>
<feature type="chain" id="PRO_5028932039" evidence="1">
    <location>
        <begin position="25"/>
        <end position="190"/>
    </location>
</feature>
<dbReference type="KEGG" id="amon:H9L24_21370"/>
<dbReference type="SUPFAM" id="SSF101874">
    <property type="entry name" value="YceI-like"/>
    <property type="match status" value="1"/>
</dbReference>
<evidence type="ECO:0000256" key="1">
    <source>
        <dbReference type="SAM" id="SignalP"/>
    </source>
</evidence>
<dbReference type="PANTHER" id="PTHR34406">
    <property type="entry name" value="PROTEIN YCEI"/>
    <property type="match status" value="1"/>
</dbReference>